<sequence length="724" mass="82280">MLRKTCWLFFCLFSLCHLQSNAQFGPKYNWTEDGNGFYFFEDGKISQRNLNTLQAEEILSSDALTPKDSSKPLSIEKFYFSADKKNILLFTNTERVWRYNTRGDYWVLNVASKKLTKLGKGLPVSSLMYAKFSPDGKYVGYGSKHNLYMEDIATGKIKQLTKDGTDRLINATFDWAYEEEFGCRDGFRWSPDSKSIAYWQVDARKIRNFLMINNTDSIYSFTIPVEYPVVGETPSPTKVGVVNITSGVTTWMNVPGNPAQNYLPRMEWAGNESIVLQQLNRKQNQSTLYYANIKTGKANAFYTENDKAWIDIKSRWNGDDPMGWDWMPDMKSFVWVSEKDGWRHIFLVNRDGKKETLITKGNFDIIQIYTIDVQNGYVYYAASPDNATQNYLYRSKLDGNGAAERLSPLNQSGTHDYEISPNGKFAEHGFSNANALPISEWVTLPEHKTIAGSQPRELPAGFPKVEFGKLKLDDTHDADYWMVKPTNFDPNKKYPIVFTVYTEPAGQTVLDRWGSGRNGLYNGDMAKDGYIYVSIDGRGTPAPKGAEWRKSIYKKIGIINIDDQATAAKQILALPYVDTSRVAVHGWSGGGSTTLNLLFKYPELYKTGISVAPVANQLTYDNIYEERYMGLPQEDKQPYIDGSPITHAKNLKGNLLLIHGTGDDNVHYQNSEMLINQLIKYDKVFEFMAYPNRTHSISEGEGTSKHLRTIFTEYLKRNCPPGAK</sequence>
<dbReference type="Pfam" id="PF00930">
    <property type="entry name" value="DPPIV_N"/>
    <property type="match status" value="1"/>
</dbReference>
<feature type="domain" description="Peptidase S9 prolyl oligopeptidase catalytic" evidence="2">
    <location>
        <begin position="525"/>
        <end position="710"/>
    </location>
</feature>
<dbReference type="InterPro" id="IPR002469">
    <property type="entry name" value="Peptidase_S9B_N"/>
</dbReference>
<evidence type="ECO:0000313" key="5">
    <source>
        <dbReference type="Proteomes" id="UP000249645"/>
    </source>
</evidence>
<feature type="chain" id="PRO_5016175294" evidence="1">
    <location>
        <begin position="23"/>
        <end position="724"/>
    </location>
</feature>
<dbReference type="GO" id="GO:0008236">
    <property type="term" value="F:serine-type peptidase activity"/>
    <property type="evidence" value="ECO:0007669"/>
    <property type="project" value="InterPro"/>
</dbReference>
<accession>A0A2W5F3B5</accession>
<protein>
    <submittedName>
        <fullName evidence="4">S9 family peptidase</fullName>
    </submittedName>
</protein>
<keyword evidence="1" id="KW-0732">Signal</keyword>
<evidence type="ECO:0000256" key="1">
    <source>
        <dbReference type="SAM" id="SignalP"/>
    </source>
</evidence>
<dbReference type="InterPro" id="IPR050278">
    <property type="entry name" value="Serine_Prot_S9B/DPPIV"/>
</dbReference>
<dbReference type="GO" id="GO:0006508">
    <property type="term" value="P:proteolysis"/>
    <property type="evidence" value="ECO:0007669"/>
    <property type="project" value="InterPro"/>
</dbReference>
<dbReference type="SUPFAM" id="SSF53474">
    <property type="entry name" value="alpha/beta-Hydrolases"/>
    <property type="match status" value="1"/>
</dbReference>
<evidence type="ECO:0000313" key="4">
    <source>
        <dbReference type="EMBL" id="PZP48724.1"/>
    </source>
</evidence>
<dbReference type="EMBL" id="QFOI01000150">
    <property type="protein sequence ID" value="PZP48724.1"/>
    <property type="molecule type" value="Genomic_DNA"/>
</dbReference>
<evidence type="ECO:0000259" key="3">
    <source>
        <dbReference type="Pfam" id="PF00930"/>
    </source>
</evidence>
<dbReference type="SUPFAM" id="SSF82171">
    <property type="entry name" value="DPP6 N-terminal domain-like"/>
    <property type="match status" value="1"/>
</dbReference>
<reference evidence="4 5" key="1">
    <citation type="submission" date="2017-11" db="EMBL/GenBank/DDBJ databases">
        <title>Infants hospitalized years apart are colonized by the same room-sourced microbial strains.</title>
        <authorList>
            <person name="Brooks B."/>
            <person name="Olm M.R."/>
            <person name="Firek B.A."/>
            <person name="Baker R."/>
            <person name="Thomas B.C."/>
            <person name="Morowitz M.J."/>
            <person name="Banfield J.F."/>
        </authorList>
    </citation>
    <scope>NUCLEOTIDE SEQUENCE [LARGE SCALE GENOMIC DNA]</scope>
    <source>
        <strain evidence="4">S2_009_000_R2_76</strain>
    </source>
</reference>
<feature type="domain" description="Dipeptidylpeptidase IV N-terminal" evidence="3">
    <location>
        <begin position="81"/>
        <end position="433"/>
    </location>
</feature>
<gene>
    <name evidence="4" type="ORF">DI598_09535</name>
</gene>
<dbReference type="Gene3D" id="3.40.50.1820">
    <property type="entry name" value="alpha/beta hydrolase"/>
    <property type="match status" value="1"/>
</dbReference>
<dbReference type="PANTHER" id="PTHR11731:SF193">
    <property type="entry name" value="DIPEPTIDYL PEPTIDASE 9"/>
    <property type="match status" value="1"/>
</dbReference>
<dbReference type="InterPro" id="IPR001375">
    <property type="entry name" value="Peptidase_S9_cat"/>
</dbReference>
<comment type="caution">
    <text evidence="4">The sequence shown here is derived from an EMBL/GenBank/DDBJ whole genome shotgun (WGS) entry which is preliminary data.</text>
</comment>
<evidence type="ECO:0000259" key="2">
    <source>
        <dbReference type="Pfam" id="PF00326"/>
    </source>
</evidence>
<dbReference type="AlphaFoldDB" id="A0A2W5F3B5"/>
<dbReference type="PANTHER" id="PTHR11731">
    <property type="entry name" value="PROTEASE FAMILY S9B,C DIPEPTIDYL-PEPTIDASE IV-RELATED"/>
    <property type="match status" value="1"/>
</dbReference>
<dbReference type="GO" id="GO:0008239">
    <property type="term" value="F:dipeptidyl-peptidase activity"/>
    <property type="evidence" value="ECO:0007669"/>
    <property type="project" value="TreeGrafter"/>
</dbReference>
<dbReference type="Gene3D" id="2.140.10.30">
    <property type="entry name" value="Dipeptidylpeptidase IV, N-terminal domain"/>
    <property type="match status" value="1"/>
</dbReference>
<organism evidence="4 5">
    <name type="scientific">Pseudopedobacter saltans</name>
    <dbReference type="NCBI Taxonomy" id="151895"/>
    <lineage>
        <taxon>Bacteria</taxon>
        <taxon>Pseudomonadati</taxon>
        <taxon>Bacteroidota</taxon>
        <taxon>Sphingobacteriia</taxon>
        <taxon>Sphingobacteriales</taxon>
        <taxon>Sphingobacteriaceae</taxon>
        <taxon>Pseudopedobacter</taxon>
    </lineage>
</organism>
<proteinExistence type="predicted"/>
<feature type="signal peptide" evidence="1">
    <location>
        <begin position="1"/>
        <end position="22"/>
    </location>
</feature>
<dbReference type="Pfam" id="PF00326">
    <property type="entry name" value="Peptidase_S9"/>
    <property type="match status" value="1"/>
</dbReference>
<dbReference type="InterPro" id="IPR029058">
    <property type="entry name" value="AB_hydrolase_fold"/>
</dbReference>
<name>A0A2W5F3B5_9SPHI</name>
<dbReference type="Proteomes" id="UP000249645">
    <property type="component" value="Unassembled WGS sequence"/>
</dbReference>